<comment type="subcellular location">
    <subcellularLocation>
        <location evidence="1">Membrane</location>
        <topology evidence="1">Multi-pass membrane protein</topology>
    </subcellularLocation>
</comment>
<gene>
    <name evidence="9" type="ORF">HINF_LOCUS56748</name>
    <name evidence="8" type="ORF">HINF_LOCUS61637</name>
</gene>
<dbReference type="GO" id="GO:0005351">
    <property type="term" value="F:carbohydrate:proton symporter activity"/>
    <property type="evidence" value="ECO:0007669"/>
    <property type="project" value="TreeGrafter"/>
</dbReference>
<dbReference type="SUPFAM" id="SSF103473">
    <property type="entry name" value="MFS general substrate transporter"/>
    <property type="match status" value="1"/>
</dbReference>
<dbReference type="InterPro" id="IPR050360">
    <property type="entry name" value="MFS_Sugar_Transporters"/>
</dbReference>
<dbReference type="PROSITE" id="PS50850">
    <property type="entry name" value="MFS"/>
    <property type="match status" value="1"/>
</dbReference>
<dbReference type="Pfam" id="PF00083">
    <property type="entry name" value="Sugar_tr"/>
    <property type="match status" value="2"/>
</dbReference>
<keyword evidence="4 6" id="KW-1133">Transmembrane helix</keyword>
<dbReference type="EMBL" id="CATOUU010001129">
    <property type="protein sequence ID" value="CAI9973992.1"/>
    <property type="molecule type" value="Genomic_DNA"/>
</dbReference>
<feature type="transmembrane region" description="Helical" evidence="6">
    <location>
        <begin position="46"/>
        <end position="66"/>
    </location>
</feature>
<feature type="transmembrane region" description="Helical" evidence="6">
    <location>
        <begin position="206"/>
        <end position="228"/>
    </location>
</feature>
<comment type="similarity">
    <text evidence="2">Belongs to the major facilitator superfamily. Sugar transporter (TC 2.A.1.1) family.</text>
</comment>
<feature type="domain" description="Major facilitator superfamily (MFS) profile" evidence="7">
    <location>
        <begin position="11"/>
        <end position="393"/>
    </location>
</feature>
<dbReference type="GO" id="GO:0016020">
    <property type="term" value="C:membrane"/>
    <property type="evidence" value="ECO:0007669"/>
    <property type="project" value="UniProtKB-SubCell"/>
</dbReference>
<dbReference type="InterPro" id="IPR020846">
    <property type="entry name" value="MFS_dom"/>
</dbReference>
<dbReference type="AlphaFoldDB" id="A0AA86V2T5"/>
<feature type="transmembrane region" description="Helical" evidence="6">
    <location>
        <begin position="248"/>
        <end position="268"/>
    </location>
</feature>
<accession>A0AA86V2T5</accession>
<protein>
    <submittedName>
        <fullName evidence="8">Hexose transporter</fullName>
    </submittedName>
    <submittedName>
        <fullName evidence="9">Hexose_transporter</fullName>
    </submittedName>
</protein>
<feature type="transmembrane region" description="Helical" evidence="6">
    <location>
        <begin position="78"/>
        <end position="100"/>
    </location>
</feature>
<feature type="transmembrane region" description="Helical" evidence="6">
    <location>
        <begin position="306"/>
        <end position="331"/>
    </location>
</feature>
<evidence type="ECO:0000256" key="6">
    <source>
        <dbReference type="SAM" id="Phobius"/>
    </source>
</evidence>
<evidence type="ECO:0000256" key="2">
    <source>
        <dbReference type="ARBA" id="ARBA00010992"/>
    </source>
</evidence>
<dbReference type="PANTHER" id="PTHR48022">
    <property type="entry name" value="PLASTIDIC GLUCOSE TRANSPORTER 4"/>
    <property type="match status" value="1"/>
</dbReference>
<comment type="caution">
    <text evidence="8">The sequence shown here is derived from an EMBL/GenBank/DDBJ whole genome shotgun (WGS) entry which is preliminary data.</text>
</comment>
<evidence type="ECO:0000256" key="1">
    <source>
        <dbReference type="ARBA" id="ARBA00004141"/>
    </source>
</evidence>
<dbReference type="InterPro" id="IPR036259">
    <property type="entry name" value="MFS_trans_sf"/>
</dbReference>
<evidence type="ECO:0000256" key="3">
    <source>
        <dbReference type="ARBA" id="ARBA00022692"/>
    </source>
</evidence>
<name>A0AA86V2T5_9EUKA</name>
<reference evidence="9 10" key="2">
    <citation type="submission" date="2024-07" db="EMBL/GenBank/DDBJ databases">
        <authorList>
            <person name="Akdeniz Z."/>
        </authorList>
    </citation>
    <scope>NUCLEOTIDE SEQUENCE [LARGE SCALE GENOMIC DNA]</scope>
</reference>
<evidence type="ECO:0000313" key="10">
    <source>
        <dbReference type="Proteomes" id="UP001642409"/>
    </source>
</evidence>
<keyword evidence="5 6" id="KW-0472">Membrane</keyword>
<feature type="transmembrane region" description="Helical" evidence="6">
    <location>
        <begin position="163"/>
        <end position="186"/>
    </location>
</feature>
<feature type="transmembrane region" description="Helical" evidence="6">
    <location>
        <begin position="275"/>
        <end position="294"/>
    </location>
</feature>
<feature type="transmembrane region" description="Helical" evidence="6">
    <location>
        <begin position="343"/>
        <end position="365"/>
    </location>
</feature>
<evidence type="ECO:0000313" key="9">
    <source>
        <dbReference type="EMBL" id="CAL6074488.1"/>
    </source>
</evidence>
<dbReference type="PANTHER" id="PTHR48022:SF2">
    <property type="entry name" value="PLASTIDIC GLUCOSE TRANSPORTER 4"/>
    <property type="match status" value="1"/>
</dbReference>
<feature type="transmembrane region" description="Helical" evidence="6">
    <location>
        <begin position="371"/>
        <end position="389"/>
    </location>
</feature>
<dbReference type="Gene3D" id="1.20.1250.20">
    <property type="entry name" value="MFS general substrate transporter like domains"/>
    <property type="match status" value="2"/>
</dbReference>
<keyword evidence="10" id="KW-1185">Reference proteome</keyword>
<evidence type="ECO:0000256" key="5">
    <source>
        <dbReference type="ARBA" id="ARBA00023136"/>
    </source>
</evidence>
<reference evidence="8" key="1">
    <citation type="submission" date="2023-06" db="EMBL/GenBank/DDBJ databases">
        <authorList>
            <person name="Kurt Z."/>
        </authorList>
    </citation>
    <scope>NUCLEOTIDE SEQUENCE</scope>
</reference>
<keyword evidence="3 6" id="KW-0812">Transmembrane</keyword>
<dbReference type="InterPro" id="IPR005828">
    <property type="entry name" value="MFS_sugar_transport-like"/>
</dbReference>
<sequence>MNKSLIIQAYIYCGLSRGSLIASVSTVTIKMYSQSCFYPFDLTKPIISTISVSVLVGSALGSFIASPIIKKLGRRKTLIIFSLIQVVSEMFTFIPVNWIYLSIFRIIAGIASNFTLTSVPMLCAEFLEPIQRGAIGSVLNIAISSGIVITNVIQYFICLNYKLYWIIMLLPVLSSLLTFIISFKLLEINQNIGIVQQTEKLFQYKYIKCFLVAIGLGFLISGTGINPALQYSTIIFKNSFDNIRSSSIGSIISTGINLIASIIALPIIRRFKRKSLLSFGFSFMFITYVLYFISQAPYISSKLGNTLVLVATCLLSLAYSTSAGPLFYIVSSEVFPLEIKTQMMVFVMLISWTSLIVLTFIFPIISLTQNIIIYVVLVLMMFIDLIGLLPETKGQTLQENSIKMILQKKIKQQNDEQNDDDVERGKQIQPSTCIQTENCSNSVFVSQ</sequence>
<dbReference type="PRINTS" id="PR00171">
    <property type="entry name" value="SUGRTRNSPORT"/>
</dbReference>
<dbReference type="Proteomes" id="UP001642409">
    <property type="component" value="Unassembled WGS sequence"/>
</dbReference>
<evidence type="ECO:0000313" key="8">
    <source>
        <dbReference type="EMBL" id="CAI9973992.1"/>
    </source>
</evidence>
<feature type="transmembrane region" description="Helical" evidence="6">
    <location>
        <begin position="106"/>
        <end position="127"/>
    </location>
</feature>
<feature type="transmembrane region" description="Helical" evidence="6">
    <location>
        <begin position="134"/>
        <end position="157"/>
    </location>
</feature>
<evidence type="ECO:0000259" key="7">
    <source>
        <dbReference type="PROSITE" id="PS50850"/>
    </source>
</evidence>
<evidence type="ECO:0000256" key="4">
    <source>
        <dbReference type="ARBA" id="ARBA00022989"/>
    </source>
</evidence>
<proteinExistence type="inferred from homology"/>
<dbReference type="InterPro" id="IPR003663">
    <property type="entry name" value="Sugar/inositol_transpt"/>
</dbReference>
<dbReference type="EMBL" id="CAXDID020000308">
    <property type="protein sequence ID" value="CAL6074488.1"/>
    <property type="molecule type" value="Genomic_DNA"/>
</dbReference>
<organism evidence="8">
    <name type="scientific">Hexamita inflata</name>
    <dbReference type="NCBI Taxonomy" id="28002"/>
    <lineage>
        <taxon>Eukaryota</taxon>
        <taxon>Metamonada</taxon>
        <taxon>Diplomonadida</taxon>
        <taxon>Hexamitidae</taxon>
        <taxon>Hexamitinae</taxon>
        <taxon>Hexamita</taxon>
    </lineage>
</organism>